<evidence type="ECO:0000313" key="3">
    <source>
        <dbReference type="Proteomes" id="UP000257109"/>
    </source>
</evidence>
<keyword evidence="1" id="KW-1133">Transmembrane helix</keyword>
<proteinExistence type="predicted"/>
<dbReference type="Proteomes" id="UP000257109">
    <property type="component" value="Unassembled WGS sequence"/>
</dbReference>
<evidence type="ECO:0000256" key="1">
    <source>
        <dbReference type="SAM" id="Phobius"/>
    </source>
</evidence>
<sequence>MTSFPYTVVTRVTFRVVTQQSPLPSLVYIPLLIPNFVIEYGVIFTIESKDSSSIYVPSKILSIQANRLCEQNITYSSKMHFLSTIPQALAMIWLLFYLLVSLVLVNGYQDEAPNAYNKVISIGVIIDVNSRTGKEQQVAMDIAARTYNSTSKTYKLALYFQNSTKDPLRAITLG</sequence>
<dbReference type="EMBL" id="QJKJ01002706">
    <property type="protein sequence ID" value="RDY01693.1"/>
    <property type="molecule type" value="Genomic_DNA"/>
</dbReference>
<feature type="transmembrane region" description="Helical" evidence="1">
    <location>
        <begin position="88"/>
        <end position="108"/>
    </location>
</feature>
<feature type="non-terminal residue" evidence="2">
    <location>
        <position position="1"/>
    </location>
</feature>
<accession>A0A371HFX3</accession>
<keyword evidence="1" id="KW-0472">Membrane</keyword>
<comment type="caution">
    <text evidence="2">The sequence shown here is derived from an EMBL/GenBank/DDBJ whole genome shotgun (WGS) entry which is preliminary data.</text>
</comment>
<reference evidence="2" key="1">
    <citation type="submission" date="2018-05" db="EMBL/GenBank/DDBJ databases">
        <title>Draft genome of Mucuna pruriens seed.</title>
        <authorList>
            <person name="Nnadi N.E."/>
            <person name="Vos R."/>
            <person name="Hasami M.H."/>
            <person name="Devisetty U.K."/>
            <person name="Aguiy J.C."/>
        </authorList>
    </citation>
    <scope>NUCLEOTIDE SEQUENCE [LARGE SCALE GENOMIC DNA]</scope>
    <source>
        <strain evidence="2">JCA_2017</strain>
    </source>
</reference>
<gene>
    <name evidence="2" type="ORF">CR513_14960</name>
</gene>
<dbReference type="AlphaFoldDB" id="A0A371HFX3"/>
<organism evidence="2 3">
    <name type="scientific">Mucuna pruriens</name>
    <name type="common">Velvet bean</name>
    <name type="synonym">Dolichos pruriens</name>
    <dbReference type="NCBI Taxonomy" id="157652"/>
    <lineage>
        <taxon>Eukaryota</taxon>
        <taxon>Viridiplantae</taxon>
        <taxon>Streptophyta</taxon>
        <taxon>Embryophyta</taxon>
        <taxon>Tracheophyta</taxon>
        <taxon>Spermatophyta</taxon>
        <taxon>Magnoliopsida</taxon>
        <taxon>eudicotyledons</taxon>
        <taxon>Gunneridae</taxon>
        <taxon>Pentapetalae</taxon>
        <taxon>rosids</taxon>
        <taxon>fabids</taxon>
        <taxon>Fabales</taxon>
        <taxon>Fabaceae</taxon>
        <taxon>Papilionoideae</taxon>
        <taxon>50 kb inversion clade</taxon>
        <taxon>NPAAA clade</taxon>
        <taxon>indigoferoid/millettioid clade</taxon>
        <taxon>Phaseoleae</taxon>
        <taxon>Mucuna</taxon>
    </lineage>
</organism>
<dbReference type="OrthoDB" id="5984008at2759"/>
<evidence type="ECO:0000313" key="2">
    <source>
        <dbReference type="EMBL" id="RDY01693.1"/>
    </source>
</evidence>
<keyword evidence="3" id="KW-1185">Reference proteome</keyword>
<name>A0A371HFX3_MUCPR</name>
<feature type="transmembrane region" description="Helical" evidence="1">
    <location>
        <begin position="26"/>
        <end position="46"/>
    </location>
</feature>
<protein>
    <submittedName>
        <fullName evidence="2">Uncharacterized protein</fullName>
    </submittedName>
</protein>
<keyword evidence="1" id="KW-0812">Transmembrane</keyword>